<organism evidence="2 3">
    <name type="scientific">Candidatus Lambdaproteobacteria bacterium RIFOXYD2_FULL_50_16</name>
    <dbReference type="NCBI Taxonomy" id="1817772"/>
    <lineage>
        <taxon>Bacteria</taxon>
        <taxon>Pseudomonadati</taxon>
        <taxon>Pseudomonadota</taxon>
        <taxon>Candidatus Lambdaproteobacteria</taxon>
    </lineage>
</organism>
<reference evidence="2 3" key="1">
    <citation type="journal article" date="2016" name="Nat. Commun.">
        <title>Thousands of microbial genomes shed light on interconnected biogeochemical processes in an aquifer system.</title>
        <authorList>
            <person name="Anantharaman K."/>
            <person name="Brown C.T."/>
            <person name="Hug L.A."/>
            <person name="Sharon I."/>
            <person name="Castelle C.J."/>
            <person name="Probst A.J."/>
            <person name="Thomas B.C."/>
            <person name="Singh A."/>
            <person name="Wilkins M.J."/>
            <person name="Karaoz U."/>
            <person name="Brodie E.L."/>
            <person name="Williams K.H."/>
            <person name="Hubbard S.S."/>
            <person name="Banfield J.F."/>
        </authorList>
    </citation>
    <scope>NUCLEOTIDE SEQUENCE [LARGE SCALE GENOMIC DNA]</scope>
</reference>
<gene>
    <name evidence="2" type="ORF">A2527_12895</name>
</gene>
<evidence type="ECO:0000313" key="2">
    <source>
        <dbReference type="EMBL" id="OGG94838.1"/>
    </source>
</evidence>
<dbReference type="Proteomes" id="UP000178449">
    <property type="component" value="Unassembled WGS sequence"/>
</dbReference>
<feature type="transmembrane region" description="Helical" evidence="1">
    <location>
        <begin position="48"/>
        <end position="66"/>
    </location>
</feature>
<dbReference type="STRING" id="1817772.A2527_12895"/>
<keyword evidence="1" id="KW-0812">Transmembrane</keyword>
<sequence>MTEKKTSKKTTTPPSEGAQTIYIVPNPDLEKQELKVVDVLVPLVRYKLQVAAVVVLGLLLGIWASLRYGEVLYTDYIEYQYGPPLAFAEVNRTKSGGLVNDIKQLQAQYPDSFYPDLHLLRPQGLALAQDILEKHYPISKGASDLQLFSLFKDSGLITFSACQDCMVGVRMTLSTYNVKDTFEALTELNEFVQAQNQKAYVQLYQTQLNQGLRDFKAAEQTLLQGILHLDDYAFTPTGRGGNYYLKKDGVHYLLRVQADLGQDPAVRTFGVKAIQFTDFKSLGGQEASVHKEVENLIQVGGGQTKVLKALYERMIDLEQKNLTLQFQYKEMLATLAKLHAQVSEAKPDQLAPLKQALAEAQAKLLVQSETSNQVESQISLAQFKANMIYQEVEKIMSARFNLSTYPASRWVEFELKIPVENPRDQVMEDPKNSGSTLWRTTGPKRIVDLRDFHRGQQEKVADLLNLVDLIATYKNGLFSPLVMVKAPSLESTQVSFRFNFKKGKSTEIKQAKPLTFDDFKPIFYSKKILALFMFIAFLLAVPSVMLRVFLVRAKEQGQLEVFWTALRQSIKNWRL</sequence>
<keyword evidence="1" id="KW-0472">Membrane</keyword>
<dbReference type="EMBL" id="MFNE01000033">
    <property type="protein sequence ID" value="OGG94838.1"/>
    <property type="molecule type" value="Genomic_DNA"/>
</dbReference>
<protein>
    <submittedName>
        <fullName evidence="2">Uncharacterized protein</fullName>
    </submittedName>
</protein>
<keyword evidence="1" id="KW-1133">Transmembrane helix</keyword>
<dbReference type="AlphaFoldDB" id="A0A1F6G9T2"/>
<evidence type="ECO:0000256" key="1">
    <source>
        <dbReference type="SAM" id="Phobius"/>
    </source>
</evidence>
<proteinExistence type="predicted"/>
<name>A0A1F6G9T2_9PROT</name>
<evidence type="ECO:0000313" key="3">
    <source>
        <dbReference type="Proteomes" id="UP000178449"/>
    </source>
</evidence>
<feature type="transmembrane region" description="Helical" evidence="1">
    <location>
        <begin position="528"/>
        <end position="550"/>
    </location>
</feature>
<accession>A0A1F6G9T2</accession>
<comment type="caution">
    <text evidence="2">The sequence shown here is derived from an EMBL/GenBank/DDBJ whole genome shotgun (WGS) entry which is preliminary data.</text>
</comment>